<evidence type="ECO:0000313" key="1">
    <source>
        <dbReference type="EMBL" id="OBZ78564.1"/>
    </source>
</evidence>
<gene>
    <name evidence="1" type="ORF">A0H81_01020</name>
</gene>
<keyword evidence="2" id="KW-1185">Reference proteome</keyword>
<reference evidence="1 2" key="1">
    <citation type="submission" date="2016-03" db="EMBL/GenBank/DDBJ databases">
        <title>Whole genome sequencing of Grifola frondosa 9006-11.</title>
        <authorList>
            <person name="Min B."/>
            <person name="Park H."/>
            <person name="Kim J.-G."/>
            <person name="Cho H."/>
            <person name="Oh Y.-L."/>
            <person name="Kong W.-S."/>
            <person name="Choi I.-G."/>
        </authorList>
    </citation>
    <scope>NUCLEOTIDE SEQUENCE [LARGE SCALE GENOMIC DNA]</scope>
    <source>
        <strain evidence="1 2">9006-11</strain>
    </source>
</reference>
<proteinExistence type="predicted"/>
<dbReference type="Proteomes" id="UP000092993">
    <property type="component" value="Unassembled WGS sequence"/>
</dbReference>
<protein>
    <submittedName>
        <fullName evidence="1">Uncharacterized protein</fullName>
    </submittedName>
</protein>
<comment type="caution">
    <text evidence="1">The sequence shown here is derived from an EMBL/GenBank/DDBJ whole genome shotgun (WGS) entry which is preliminary data.</text>
</comment>
<accession>A0A1C7MUA4</accession>
<evidence type="ECO:0000313" key="2">
    <source>
        <dbReference type="Proteomes" id="UP000092993"/>
    </source>
</evidence>
<organism evidence="1 2">
    <name type="scientific">Grifola frondosa</name>
    <name type="common">Maitake</name>
    <name type="synonym">Polyporus frondosus</name>
    <dbReference type="NCBI Taxonomy" id="5627"/>
    <lineage>
        <taxon>Eukaryota</taxon>
        <taxon>Fungi</taxon>
        <taxon>Dikarya</taxon>
        <taxon>Basidiomycota</taxon>
        <taxon>Agaricomycotina</taxon>
        <taxon>Agaricomycetes</taxon>
        <taxon>Polyporales</taxon>
        <taxon>Grifolaceae</taxon>
        <taxon>Grifola</taxon>
    </lineage>
</organism>
<dbReference type="AlphaFoldDB" id="A0A1C7MUA4"/>
<name>A0A1C7MUA4_GRIFR</name>
<sequence>MVSRYNKNRNLDVIENFDMDEPFEEEPSSMHLRPTLASCEDRDVSSLDLVLDSPLTGDVPSKAGQNKELGLSVTVLLNIFHALRRRYLSVQTVFLTTKNAVAK</sequence>
<dbReference type="EMBL" id="LUGG01000001">
    <property type="protein sequence ID" value="OBZ78564.1"/>
    <property type="molecule type" value="Genomic_DNA"/>
</dbReference>